<accession>A0A939F4C8</accession>
<dbReference type="GO" id="GO:0003677">
    <property type="term" value="F:DNA binding"/>
    <property type="evidence" value="ECO:0007669"/>
    <property type="project" value="InterPro"/>
</dbReference>
<dbReference type="PANTHER" id="PTHR47691:SF3">
    <property type="entry name" value="HTH-TYPE TRANSCRIPTIONAL REGULATOR RV0890C-RELATED"/>
    <property type="match status" value="1"/>
</dbReference>
<dbReference type="SMART" id="SM00382">
    <property type="entry name" value="AAA"/>
    <property type="match status" value="1"/>
</dbReference>
<gene>
    <name evidence="2" type="ORF">J0695_06755</name>
</gene>
<sequence length="767" mass="83087">MALGALGYSRRTGELPAEVTGFVGRSSELAQVRELVIRNRLITLVGPGGVGKSRLALRTALALKGEYADGVVLVELSALHDPELLPHTIAGALGLPEQSGRPLLDIVIEHLQERRLLLVVDTCEHLLDACALLADLLLREAPGVTVLATSRQPLDVPGEHTLGIQPLQQDDAEALFAQRAAAVVPGFTVDAGNRADVLALCRRLDGIPLAIELATVRLRAIPLDQLTARLEHRFRVLTGGRRSAALPRHQTLRTAIDWSHELCSPEERLLWARLSVFAGSFDLTAVEEVCSGEGLPRDEIIEHLIGLVDKSVVLRDSEDGSHYRLLDTIREYGSDQCAATEGEQERCRRLHRDHFLARVLHFQDMILTAEQVPLYWQLTQDVADLRSALDYSLSRPDGIRPALLMAALLWPFWITAGLSKEGRYWLGKGLDAEPAACAERSAALLWGGLVALTQGDLESALADFEETRKVALQAGVEGDFALATAYVGAVTWLFGDAGAGSVMMSEALDLLTRLDDRKYLLIYRYQKAYMHALLREPEAAVFEAAKARLLIGEDSGECLASGQILIFEAMAAWTRGEPAECIGLARAGLTTSREVRELFGAANSMELMAWGAAELGRPSTAAWLLGAAGALWRNVGSPMVGVAMYLDDHTRIETAVRTELGDQEYARLFAQGAELPLDRAVELALAGAATPTAALPQASDTASADNLTRREREVAALVAQGMTNREISERLVISKRTADAHVEHILAKLGFSSRVQIAALAEGSPSS</sequence>
<proteinExistence type="predicted"/>
<dbReference type="Gene3D" id="3.40.50.300">
    <property type="entry name" value="P-loop containing nucleotide triphosphate hydrolases"/>
    <property type="match status" value="1"/>
</dbReference>
<dbReference type="InterPro" id="IPR011990">
    <property type="entry name" value="TPR-like_helical_dom_sf"/>
</dbReference>
<dbReference type="RefSeq" id="WP_206960920.1">
    <property type="nucleotide sequence ID" value="NZ_BAAAJJ010000007.1"/>
</dbReference>
<dbReference type="Pfam" id="PF00196">
    <property type="entry name" value="GerE"/>
    <property type="match status" value="1"/>
</dbReference>
<dbReference type="PRINTS" id="PR00364">
    <property type="entry name" value="DISEASERSIST"/>
</dbReference>
<dbReference type="CDD" id="cd06170">
    <property type="entry name" value="LuxR_C_like"/>
    <property type="match status" value="1"/>
</dbReference>
<dbReference type="Pfam" id="PF13401">
    <property type="entry name" value="AAA_22"/>
    <property type="match status" value="1"/>
</dbReference>
<dbReference type="GO" id="GO:0016887">
    <property type="term" value="F:ATP hydrolysis activity"/>
    <property type="evidence" value="ECO:0007669"/>
    <property type="project" value="InterPro"/>
</dbReference>
<dbReference type="GO" id="GO:0006355">
    <property type="term" value="P:regulation of DNA-templated transcription"/>
    <property type="evidence" value="ECO:0007669"/>
    <property type="project" value="InterPro"/>
</dbReference>
<dbReference type="InterPro" id="IPR036388">
    <property type="entry name" value="WH-like_DNA-bd_sf"/>
</dbReference>
<evidence type="ECO:0000313" key="2">
    <source>
        <dbReference type="EMBL" id="MBO0511509.1"/>
    </source>
</evidence>
<dbReference type="Gene3D" id="1.10.10.10">
    <property type="entry name" value="Winged helix-like DNA-binding domain superfamily/Winged helix DNA-binding domain"/>
    <property type="match status" value="1"/>
</dbReference>
<protein>
    <submittedName>
        <fullName evidence="2">AAA family ATPase</fullName>
    </submittedName>
</protein>
<dbReference type="InterPro" id="IPR027417">
    <property type="entry name" value="P-loop_NTPase"/>
</dbReference>
<reference evidence="2" key="1">
    <citation type="submission" date="2021-03" db="EMBL/GenBank/DDBJ databases">
        <title>Streptomyces poriferae sp. nov., a novel marine sponge-derived Actinobacteria species with anti-MRSA activity.</title>
        <authorList>
            <person name="Sandoval-Powers M."/>
            <person name="Kralova S."/>
            <person name="Nguyen G.-S."/>
            <person name="Fawwal D."/>
            <person name="Degnes K."/>
            <person name="Klinkenberg G."/>
            <person name="Sletta H."/>
            <person name="Wentzel A."/>
            <person name="Liles M.R."/>
        </authorList>
    </citation>
    <scope>NUCLEOTIDE SEQUENCE</scope>
    <source>
        <strain evidence="2">DSM 41794</strain>
    </source>
</reference>
<dbReference type="Proteomes" id="UP000664167">
    <property type="component" value="Unassembled WGS sequence"/>
</dbReference>
<feature type="domain" description="HTH luxR-type" evidence="1">
    <location>
        <begin position="700"/>
        <end position="765"/>
    </location>
</feature>
<dbReference type="AlphaFoldDB" id="A0A939F4C8"/>
<dbReference type="SUPFAM" id="SSF48452">
    <property type="entry name" value="TPR-like"/>
    <property type="match status" value="1"/>
</dbReference>
<dbReference type="SUPFAM" id="SSF52540">
    <property type="entry name" value="P-loop containing nucleoside triphosphate hydrolases"/>
    <property type="match status" value="1"/>
</dbReference>
<name>A0A939F4C8_9ACTN</name>
<dbReference type="PRINTS" id="PR00038">
    <property type="entry name" value="HTHLUXR"/>
</dbReference>
<dbReference type="InterPro" id="IPR016032">
    <property type="entry name" value="Sig_transdc_resp-reg_C-effctor"/>
</dbReference>
<dbReference type="PANTHER" id="PTHR47691">
    <property type="entry name" value="REGULATOR-RELATED"/>
    <property type="match status" value="1"/>
</dbReference>
<keyword evidence="3" id="KW-1185">Reference proteome</keyword>
<dbReference type="SUPFAM" id="SSF46894">
    <property type="entry name" value="C-terminal effector domain of the bipartite response regulators"/>
    <property type="match status" value="1"/>
</dbReference>
<dbReference type="InterPro" id="IPR003593">
    <property type="entry name" value="AAA+_ATPase"/>
</dbReference>
<evidence type="ECO:0000259" key="1">
    <source>
        <dbReference type="PROSITE" id="PS50043"/>
    </source>
</evidence>
<evidence type="ECO:0000313" key="3">
    <source>
        <dbReference type="Proteomes" id="UP000664167"/>
    </source>
</evidence>
<dbReference type="SMART" id="SM00421">
    <property type="entry name" value="HTH_LUXR"/>
    <property type="match status" value="1"/>
</dbReference>
<dbReference type="EMBL" id="JAFLRJ010000058">
    <property type="protein sequence ID" value="MBO0511509.1"/>
    <property type="molecule type" value="Genomic_DNA"/>
</dbReference>
<organism evidence="2 3">
    <name type="scientific">Streptomyces beijiangensis</name>
    <dbReference type="NCBI Taxonomy" id="163361"/>
    <lineage>
        <taxon>Bacteria</taxon>
        <taxon>Bacillati</taxon>
        <taxon>Actinomycetota</taxon>
        <taxon>Actinomycetes</taxon>
        <taxon>Kitasatosporales</taxon>
        <taxon>Streptomycetaceae</taxon>
        <taxon>Streptomyces</taxon>
    </lineage>
</organism>
<dbReference type="InterPro" id="IPR049945">
    <property type="entry name" value="AAA_22"/>
</dbReference>
<comment type="caution">
    <text evidence="2">The sequence shown here is derived from an EMBL/GenBank/DDBJ whole genome shotgun (WGS) entry which is preliminary data.</text>
</comment>
<dbReference type="InterPro" id="IPR000792">
    <property type="entry name" value="Tscrpt_reg_LuxR_C"/>
</dbReference>
<dbReference type="PROSITE" id="PS50043">
    <property type="entry name" value="HTH_LUXR_2"/>
    <property type="match status" value="1"/>
</dbReference>